<keyword evidence="2" id="KW-1185">Reference proteome</keyword>
<accession>A0A1M2W4G8</accession>
<reference evidence="1 2" key="1">
    <citation type="submission" date="2016-10" db="EMBL/GenBank/DDBJ databases">
        <title>Genome sequence of the basidiomycete white-rot fungus Trametes pubescens.</title>
        <authorList>
            <person name="Makela M.R."/>
            <person name="Granchi Z."/>
            <person name="Peng M."/>
            <person name="De Vries R.P."/>
            <person name="Grigoriev I."/>
            <person name="Riley R."/>
            <person name="Hilden K."/>
        </authorList>
    </citation>
    <scope>NUCLEOTIDE SEQUENCE [LARGE SCALE GENOMIC DNA]</scope>
    <source>
        <strain evidence="1 2">FBCC735</strain>
    </source>
</reference>
<protein>
    <submittedName>
        <fullName evidence="1">Uncharacterized protein</fullName>
    </submittedName>
</protein>
<organism evidence="1 2">
    <name type="scientific">Trametes pubescens</name>
    <name type="common">White-rot fungus</name>
    <dbReference type="NCBI Taxonomy" id="154538"/>
    <lineage>
        <taxon>Eukaryota</taxon>
        <taxon>Fungi</taxon>
        <taxon>Dikarya</taxon>
        <taxon>Basidiomycota</taxon>
        <taxon>Agaricomycotina</taxon>
        <taxon>Agaricomycetes</taxon>
        <taxon>Polyporales</taxon>
        <taxon>Polyporaceae</taxon>
        <taxon>Trametes</taxon>
    </lineage>
</organism>
<proteinExistence type="predicted"/>
<name>A0A1M2W4G8_TRAPU</name>
<dbReference type="EMBL" id="MNAD01000257">
    <property type="protein sequence ID" value="OJT14662.1"/>
    <property type="molecule type" value="Genomic_DNA"/>
</dbReference>
<evidence type="ECO:0000313" key="2">
    <source>
        <dbReference type="Proteomes" id="UP000184267"/>
    </source>
</evidence>
<dbReference type="Proteomes" id="UP000184267">
    <property type="component" value="Unassembled WGS sequence"/>
</dbReference>
<comment type="caution">
    <text evidence="1">The sequence shown here is derived from an EMBL/GenBank/DDBJ whole genome shotgun (WGS) entry which is preliminary data.</text>
</comment>
<dbReference type="AlphaFoldDB" id="A0A1M2W4G8"/>
<sequence>MRLANKLTGALEAVAYLAAAAVPGSITEQNTPARRDVYVNRRYVTRHFPFEAPVPTGMSCN</sequence>
<gene>
    <name evidence="1" type="ORF">TRAPUB_8778</name>
</gene>
<evidence type="ECO:0000313" key="1">
    <source>
        <dbReference type="EMBL" id="OJT14662.1"/>
    </source>
</evidence>